<gene>
    <name evidence="2" type="ORF">S01H1_69557</name>
</gene>
<feature type="transmembrane region" description="Helical" evidence="1">
    <location>
        <begin position="108"/>
        <end position="127"/>
    </location>
</feature>
<feature type="transmembrane region" description="Helical" evidence="1">
    <location>
        <begin position="9"/>
        <end position="27"/>
    </location>
</feature>
<evidence type="ECO:0000256" key="1">
    <source>
        <dbReference type="SAM" id="Phobius"/>
    </source>
</evidence>
<proteinExistence type="predicted"/>
<sequence length="132" mass="14985">MNRKSKQRIIVINLLLFALLFGLVSLNKEFLRPLYSNTPIIKVLIGSFPNFIAAYIISLAFMNVVVIREPKYGRLIVYLSSLLVFSILTIEEFKPIWGASTHYDSFDIFASGLGSLLAILTFELVVLKRKTK</sequence>
<dbReference type="EMBL" id="BARS01046194">
    <property type="protein sequence ID" value="GAG40554.1"/>
    <property type="molecule type" value="Genomic_DNA"/>
</dbReference>
<protein>
    <recommendedName>
        <fullName evidence="3">VanZ-like domain-containing protein</fullName>
    </recommendedName>
</protein>
<keyword evidence="1" id="KW-0812">Transmembrane</keyword>
<accession>X0XBK1</accession>
<evidence type="ECO:0000313" key="2">
    <source>
        <dbReference type="EMBL" id="GAG40554.1"/>
    </source>
</evidence>
<feature type="transmembrane region" description="Helical" evidence="1">
    <location>
        <begin position="39"/>
        <end position="65"/>
    </location>
</feature>
<keyword evidence="1" id="KW-0472">Membrane</keyword>
<comment type="caution">
    <text evidence="2">The sequence shown here is derived from an EMBL/GenBank/DDBJ whole genome shotgun (WGS) entry which is preliminary data.</text>
</comment>
<feature type="transmembrane region" description="Helical" evidence="1">
    <location>
        <begin position="72"/>
        <end position="88"/>
    </location>
</feature>
<dbReference type="AlphaFoldDB" id="X0XBK1"/>
<organism evidence="2">
    <name type="scientific">marine sediment metagenome</name>
    <dbReference type="NCBI Taxonomy" id="412755"/>
    <lineage>
        <taxon>unclassified sequences</taxon>
        <taxon>metagenomes</taxon>
        <taxon>ecological metagenomes</taxon>
    </lineage>
</organism>
<reference evidence="2" key="1">
    <citation type="journal article" date="2014" name="Front. Microbiol.">
        <title>High frequency of phylogenetically diverse reductive dehalogenase-homologous genes in deep subseafloor sedimentary metagenomes.</title>
        <authorList>
            <person name="Kawai M."/>
            <person name="Futagami T."/>
            <person name="Toyoda A."/>
            <person name="Takaki Y."/>
            <person name="Nishi S."/>
            <person name="Hori S."/>
            <person name="Arai W."/>
            <person name="Tsubouchi T."/>
            <person name="Morono Y."/>
            <person name="Uchiyama I."/>
            <person name="Ito T."/>
            <person name="Fujiyama A."/>
            <person name="Inagaki F."/>
            <person name="Takami H."/>
        </authorList>
    </citation>
    <scope>NUCLEOTIDE SEQUENCE</scope>
    <source>
        <strain evidence="2">Expedition CK06-06</strain>
    </source>
</reference>
<evidence type="ECO:0008006" key="3">
    <source>
        <dbReference type="Google" id="ProtNLM"/>
    </source>
</evidence>
<name>X0XBK1_9ZZZZ</name>
<keyword evidence="1" id="KW-1133">Transmembrane helix</keyword>